<organism evidence="1 2">
    <name type="scientific">Trachymyrmex septentrionalis</name>
    <dbReference type="NCBI Taxonomy" id="34720"/>
    <lineage>
        <taxon>Eukaryota</taxon>
        <taxon>Metazoa</taxon>
        <taxon>Ecdysozoa</taxon>
        <taxon>Arthropoda</taxon>
        <taxon>Hexapoda</taxon>
        <taxon>Insecta</taxon>
        <taxon>Pterygota</taxon>
        <taxon>Neoptera</taxon>
        <taxon>Endopterygota</taxon>
        <taxon>Hymenoptera</taxon>
        <taxon>Apocrita</taxon>
        <taxon>Aculeata</taxon>
        <taxon>Formicoidea</taxon>
        <taxon>Formicidae</taxon>
        <taxon>Myrmicinae</taxon>
        <taxon>Trachymyrmex</taxon>
    </lineage>
</organism>
<keyword evidence="2" id="KW-1185">Reference proteome</keyword>
<proteinExistence type="predicted"/>
<evidence type="ECO:0000313" key="2">
    <source>
        <dbReference type="Proteomes" id="UP000078541"/>
    </source>
</evidence>
<gene>
    <name evidence="1" type="ORF">ALC56_09652</name>
</gene>
<reference evidence="1 2" key="1">
    <citation type="submission" date="2016-03" db="EMBL/GenBank/DDBJ databases">
        <title>Trachymyrmex septentrionalis WGS genome.</title>
        <authorList>
            <person name="Nygaard S."/>
            <person name="Hu H."/>
            <person name="Boomsma J."/>
            <person name="Zhang G."/>
        </authorList>
    </citation>
    <scope>NUCLEOTIDE SEQUENCE [LARGE SCALE GENOMIC DNA]</scope>
    <source>
        <strain evidence="1">Tsep2-gDNA-1</strain>
        <tissue evidence="1">Whole body</tissue>
    </source>
</reference>
<name>A0A195F649_9HYME</name>
<dbReference type="EMBL" id="KQ981768">
    <property type="protein sequence ID" value="KYN35861.1"/>
    <property type="molecule type" value="Genomic_DNA"/>
</dbReference>
<protein>
    <submittedName>
        <fullName evidence="1">Uncharacterized protein</fullName>
    </submittedName>
</protein>
<dbReference type="AlphaFoldDB" id="A0A195F649"/>
<evidence type="ECO:0000313" key="1">
    <source>
        <dbReference type="EMBL" id="KYN35861.1"/>
    </source>
</evidence>
<sequence length="85" mass="9903">MAFAGSGTTAADWPARARWLEIQVESRQYLQHVLTGVYSEILRLSDDGREHRCKGKNATLTRTRLYEPNITINPLMYRKLCYTWL</sequence>
<dbReference type="Proteomes" id="UP000078541">
    <property type="component" value="Unassembled WGS sequence"/>
</dbReference>
<accession>A0A195F649</accession>